<dbReference type="NCBIfam" id="NF041644">
    <property type="entry name" value="CBO0543_fam"/>
    <property type="match status" value="1"/>
</dbReference>
<feature type="transmembrane region" description="Helical" evidence="1">
    <location>
        <begin position="60"/>
        <end position="76"/>
    </location>
</feature>
<keyword evidence="3" id="KW-1185">Reference proteome</keyword>
<evidence type="ECO:0000313" key="2">
    <source>
        <dbReference type="EMBL" id="TWH90977.1"/>
    </source>
</evidence>
<feature type="transmembrane region" description="Helical" evidence="1">
    <location>
        <begin position="96"/>
        <end position="115"/>
    </location>
</feature>
<evidence type="ECO:0000256" key="1">
    <source>
        <dbReference type="SAM" id="Phobius"/>
    </source>
</evidence>
<feature type="transmembrane region" description="Helical" evidence="1">
    <location>
        <begin position="31"/>
        <end position="51"/>
    </location>
</feature>
<proteinExistence type="predicted"/>
<accession>A0A562K6D4</accession>
<keyword evidence="1" id="KW-0472">Membrane</keyword>
<reference evidence="2 3" key="1">
    <citation type="journal article" date="2015" name="Stand. Genomic Sci.">
        <title>Genomic Encyclopedia of Bacterial and Archaeal Type Strains, Phase III: the genomes of soil and plant-associated and newly described type strains.</title>
        <authorList>
            <person name="Whitman W.B."/>
            <person name="Woyke T."/>
            <person name="Klenk H.P."/>
            <person name="Zhou Y."/>
            <person name="Lilburn T.G."/>
            <person name="Beck B.J."/>
            <person name="De Vos P."/>
            <person name="Vandamme P."/>
            <person name="Eisen J.A."/>
            <person name="Garrity G."/>
            <person name="Hugenholtz P."/>
            <person name="Kyrpides N.C."/>
        </authorList>
    </citation>
    <scope>NUCLEOTIDE SEQUENCE [LARGE SCALE GENOMIC DNA]</scope>
    <source>
        <strain evidence="2 3">CGMCC 1.10115</strain>
    </source>
</reference>
<dbReference type="EMBL" id="VLKI01000001">
    <property type="protein sequence ID" value="TWH90977.1"/>
    <property type="molecule type" value="Genomic_DNA"/>
</dbReference>
<comment type="caution">
    <text evidence="2">The sequence shown here is derived from an EMBL/GenBank/DDBJ whole genome shotgun (WGS) entry which is preliminary data.</text>
</comment>
<organism evidence="2 3">
    <name type="scientific">Cytobacillus oceanisediminis</name>
    <dbReference type="NCBI Taxonomy" id="665099"/>
    <lineage>
        <taxon>Bacteria</taxon>
        <taxon>Bacillati</taxon>
        <taxon>Bacillota</taxon>
        <taxon>Bacilli</taxon>
        <taxon>Bacillales</taxon>
        <taxon>Bacillaceae</taxon>
        <taxon>Cytobacillus</taxon>
    </lineage>
</organism>
<evidence type="ECO:0000313" key="3">
    <source>
        <dbReference type="Proteomes" id="UP000318667"/>
    </source>
</evidence>
<gene>
    <name evidence="2" type="ORF">IQ19_00427</name>
</gene>
<dbReference type="AlphaFoldDB" id="A0A562K6D4"/>
<dbReference type="Proteomes" id="UP000318667">
    <property type="component" value="Unassembled WGS sequence"/>
</dbReference>
<keyword evidence="1" id="KW-0812">Transmembrane</keyword>
<keyword evidence="1" id="KW-1133">Transmembrane helix</keyword>
<dbReference type="InterPro" id="IPR048147">
    <property type="entry name" value="CBO0543-like"/>
</dbReference>
<name>A0A562K6D4_9BACI</name>
<sequence length="119" mass="13941">MLLASLLGTYLDLYYVGKKLYYFPIRPLPSIFTINIGFTLLVLPITMLVLLKVLQWWKGWLRVLFILCISLAMAVMEKAAERMGLFVHADDWNHLNTFVGYCVFIGLIYAFNVWMNRER</sequence>
<protein>
    <submittedName>
        <fullName evidence="2">Uncharacterized protein</fullName>
    </submittedName>
</protein>